<evidence type="ECO:0008006" key="4">
    <source>
        <dbReference type="Google" id="ProtNLM"/>
    </source>
</evidence>
<organism evidence="2 3">
    <name type="scientific">Brevibacterium linens</name>
    <dbReference type="NCBI Taxonomy" id="1703"/>
    <lineage>
        <taxon>Bacteria</taxon>
        <taxon>Bacillati</taxon>
        <taxon>Actinomycetota</taxon>
        <taxon>Actinomycetes</taxon>
        <taxon>Micrococcales</taxon>
        <taxon>Brevibacteriaceae</taxon>
        <taxon>Brevibacterium</taxon>
    </lineage>
</organism>
<evidence type="ECO:0000256" key="1">
    <source>
        <dbReference type="SAM" id="SignalP"/>
    </source>
</evidence>
<dbReference type="PROSITE" id="PS51257">
    <property type="entry name" value="PROKAR_LIPOPROTEIN"/>
    <property type="match status" value="1"/>
</dbReference>
<dbReference type="Gene3D" id="3.40.190.10">
    <property type="entry name" value="Periplasmic binding protein-like II"/>
    <property type="match status" value="2"/>
</dbReference>
<dbReference type="PANTHER" id="PTHR42941">
    <property type="entry name" value="SLL1037 PROTEIN"/>
    <property type="match status" value="1"/>
</dbReference>
<dbReference type="InterPro" id="IPR011852">
    <property type="entry name" value="TRAP_TAXI"/>
</dbReference>
<dbReference type="EMBL" id="CP014869">
    <property type="protein sequence ID" value="AMT92694.1"/>
    <property type="molecule type" value="Genomic_DNA"/>
</dbReference>
<dbReference type="NCBIfam" id="TIGR02122">
    <property type="entry name" value="TRAP_TAXI"/>
    <property type="match status" value="1"/>
</dbReference>
<dbReference type="Proteomes" id="UP000075950">
    <property type="component" value="Chromosome"/>
</dbReference>
<dbReference type="AlphaFoldDB" id="A0A144M5L0"/>
<proteinExistence type="predicted"/>
<gene>
    <name evidence="2" type="ORF">A2T55_01855</name>
</gene>
<sequence>MTRTLRRPRTLAAAAGIAAVTLLASACGGGGGGGESGEGGEQSADFITIATGGSSGVYYQVGATMSEILADELGADTSVQSTGASVENLTLIQDGGAELAFTQGDAVDQALAGEGAFDGKQIDSLPVVANLYDQYVQLVTIEGSGIDSIEDIKGKSVSVGDQNSGVELNARTVVDAYGLSYDDFSADYLPYAEAVDQMRNGQLDAAFVTSGLPNSAVTDLATSDDVKVVPFTGDGREKLLSEYDYFGEGEVPAGTYGDSEAAQTLTIPNLLVVSPSLSEDAVYDITKTLFDNIDKVQSSHSAAKDITVDNAQDVPVSELAPGAKKYFDEQG</sequence>
<keyword evidence="1" id="KW-0732">Signal</keyword>
<dbReference type="KEGG" id="bly:A2T55_01855"/>
<protein>
    <recommendedName>
        <fullName evidence="4">C4-dicarboxylate ABC transporter substrate-binding protein</fullName>
    </recommendedName>
</protein>
<dbReference type="CDD" id="cd13567">
    <property type="entry name" value="PBP2_TtGluBP"/>
    <property type="match status" value="1"/>
</dbReference>
<reference evidence="3" key="1">
    <citation type="submission" date="2016-03" db="EMBL/GenBank/DDBJ databases">
        <authorList>
            <person name="Ploux O."/>
        </authorList>
    </citation>
    <scope>NUCLEOTIDE SEQUENCE [LARGE SCALE GENOMIC DNA]</scope>
    <source>
        <strain evidence="3">BS258</strain>
    </source>
</reference>
<dbReference type="RefSeq" id="WP_062239794.1">
    <property type="nucleotide sequence ID" value="NZ_CP014869.1"/>
</dbReference>
<dbReference type="SUPFAM" id="SSF53850">
    <property type="entry name" value="Periplasmic binding protein-like II"/>
    <property type="match status" value="1"/>
</dbReference>
<dbReference type="Pfam" id="PF16868">
    <property type="entry name" value="NMT1_3"/>
    <property type="match status" value="1"/>
</dbReference>
<feature type="chain" id="PRO_5007517264" description="C4-dicarboxylate ABC transporter substrate-binding protein" evidence="1">
    <location>
        <begin position="27"/>
        <end position="331"/>
    </location>
</feature>
<name>A0A144M5L0_BRELN</name>
<feature type="signal peptide" evidence="1">
    <location>
        <begin position="1"/>
        <end position="26"/>
    </location>
</feature>
<evidence type="ECO:0000313" key="2">
    <source>
        <dbReference type="EMBL" id="AMT92694.1"/>
    </source>
</evidence>
<evidence type="ECO:0000313" key="3">
    <source>
        <dbReference type="Proteomes" id="UP000075950"/>
    </source>
</evidence>
<accession>A0A144M5L0</accession>
<dbReference type="PANTHER" id="PTHR42941:SF1">
    <property type="entry name" value="SLL1037 PROTEIN"/>
    <property type="match status" value="1"/>
</dbReference>